<keyword evidence="4" id="KW-0067">ATP-binding</keyword>
<feature type="region of interest" description="Disordered" evidence="8">
    <location>
        <begin position="73"/>
        <end position="100"/>
    </location>
</feature>
<sequence length="788" mass="87396">MAPSLHRPRINLRMGLDRDVYQIIKKFEDANDGKPFKTVSAAYDAIKRSNSSLSRQKKRPLEDSIDRVLQFRKEELADSEDSEAALDGQGDGDEDDEDAEIAKQEDERFLLNRQMTKLWNVEPVPQQPSTTATTTTTNEQPAAKKRRIQSGGDEKDASSSSTKAAGAEDASKDTPRAAEKQDKDKAGASKKTSKLARFKIEQLEEPVPLGGVGEMHRQLLRQTRYLLKCPELYEGNGWRRVPGILLYGPPGLGKKSLIRNLTANLGVPLITLNGCLEDPERVEKSLAEAVDAAMSLAPSIIFIEDLDWHMPKPGGQSHNEQSRKVLSLFTRQMQRIQLDQPRDRHVLAMATTSRLTDVDPVVLEAGLFERALQMRVPDLEARHEILKVVTSEKRLSERLDLGEVAKMTHGFVGADIVIATTLAEQVAQERILNAEDPDGRQLERLTQPLARVGREITTGPDDMDIFECQTTLDLKNPSFPIIPTEPVTLEDFKLAIKDFVPSLRREGFTVIPNVTWDQVGALSKIREQLHMSIIGPIKNPELYQEFGLRRPAGALLWGPPGCGKTLVAQAVASEAQASFILINGPELLNKYVGESERAVRELFQRARSSTPCILFFDEIDSLVPRRDSASTDAGVRVVNALLTELDGAQDRSGIYVIGTTNRPDMIDAAMLRPGRLSVRLFVDLPTPDERADILRAIYTTAHPGAPDAEMRLLPAVAADERCANFSGADLGGLHIKAAECALRRFMCGTKTVKEIDEHDWEDALANTRCSVMNPESYRKLDKKLSKGE</sequence>
<dbReference type="Pfam" id="PF00004">
    <property type="entry name" value="AAA"/>
    <property type="match status" value="2"/>
</dbReference>
<dbReference type="GO" id="GO:0016887">
    <property type="term" value="F:ATP hydrolysis activity"/>
    <property type="evidence" value="ECO:0007669"/>
    <property type="project" value="InterPro"/>
</dbReference>
<proteinExistence type="inferred from homology"/>
<comment type="similarity">
    <text evidence="1">Belongs to the AAA ATPase family.</text>
</comment>
<dbReference type="PANTHER" id="PTHR23077">
    <property type="entry name" value="AAA-FAMILY ATPASE"/>
    <property type="match status" value="1"/>
</dbReference>
<dbReference type="AlphaFoldDB" id="A0A0M8N2M7"/>
<dbReference type="PANTHER" id="PTHR23077:SF171">
    <property type="entry name" value="NUCLEAR VALOSIN-CONTAINING PROTEIN-LIKE"/>
    <property type="match status" value="1"/>
</dbReference>
<dbReference type="FunFam" id="3.40.50.300:FF:000149">
    <property type="entry name" value="Nuclear valosin-containing protein-like"/>
    <property type="match status" value="1"/>
</dbReference>
<feature type="compositionally biased region" description="Acidic residues" evidence="8">
    <location>
        <begin position="77"/>
        <end position="99"/>
    </location>
</feature>
<feature type="region of interest" description="Disordered" evidence="8">
    <location>
        <begin position="119"/>
        <end position="192"/>
    </location>
</feature>
<feature type="domain" description="AAA+ ATPase" evidence="9">
    <location>
        <begin position="240"/>
        <end position="378"/>
    </location>
</feature>
<dbReference type="GO" id="GO:0042254">
    <property type="term" value="P:ribosome biogenesis"/>
    <property type="evidence" value="ECO:0007669"/>
    <property type="project" value="TreeGrafter"/>
</dbReference>
<name>A0A0M8N2M7_ESCWE</name>
<keyword evidence="2" id="KW-0962">Peroxisome biogenesis</keyword>
<dbReference type="GO" id="GO:1990275">
    <property type="term" value="F:preribosome binding"/>
    <property type="evidence" value="ECO:0007669"/>
    <property type="project" value="TreeGrafter"/>
</dbReference>
<evidence type="ECO:0000256" key="5">
    <source>
        <dbReference type="ARBA" id="ARBA00032509"/>
    </source>
</evidence>
<evidence type="ECO:0000259" key="9">
    <source>
        <dbReference type="SMART" id="SM00382"/>
    </source>
</evidence>
<keyword evidence="11" id="KW-1185">Reference proteome</keyword>
<dbReference type="InterPro" id="IPR027417">
    <property type="entry name" value="P-loop_NTPase"/>
</dbReference>
<evidence type="ECO:0000256" key="3">
    <source>
        <dbReference type="ARBA" id="ARBA00022741"/>
    </source>
</evidence>
<evidence type="ECO:0000256" key="7">
    <source>
        <dbReference type="ARBA" id="ARBA00048778"/>
    </source>
</evidence>
<accession>A0A0M8N2M7</accession>
<dbReference type="InterPro" id="IPR003593">
    <property type="entry name" value="AAA+_ATPase"/>
</dbReference>
<comment type="catalytic activity">
    <reaction evidence="7">
        <text>ATP + H2O = ADP + phosphate + H(+)</text>
        <dbReference type="Rhea" id="RHEA:13065"/>
        <dbReference type="ChEBI" id="CHEBI:15377"/>
        <dbReference type="ChEBI" id="CHEBI:15378"/>
        <dbReference type="ChEBI" id="CHEBI:30616"/>
        <dbReference type="ChEBI" id="CHEBI:43474"/>
        <dbReference type="ChEBI" id="CHEBI:456216"/>
    </reaction>
    <physiologicalReaction direction="left-to-right" evidence="7">
        <dbReference type="Rhea" id="RHEA:13066"/>
    </physiologicalReaction>
</comment>
<dbReference type="Proteomes" id="UP000053831">
    <property type="component" value="Unassembled WGS sequence"/>
</dbReference>
<evidence type="ECO:0000256" key="8">
    <source>
        <dbReference type="SAM" id="MobiDB-lite"/>
    </source>
</evidence>
<keyword evidence="3" id="KW-0547">Nucleotide-binding</keyword>
<organism evidence="10 11">
    <name type="scientific">Escovopsis weberi</name>
    <dbReference type="NCBI Taxonomy" id="150374"/>
    <lineage>
        <taxon>Eukaryota</taxon>
        <taxon>Fungi</taxon>
        <taxon>Dikarya</taxon>
        <taxon>Ascomycota</taxon>
        <taxon>Pezizomycotina</taxon>
        <taxon>Sordariomycetes</taxon>
        <taxon>Hypocreomycetidae</taxon>
        <taxon>Hypocreales</taxon>
        <taxon>Hypocreaceae</taxon>
        <taxon>Escovopsis</taxon>
    </lineage>
</organism>
<dbReference type="GO" id="GO:0007031">
    <property type="term" value="P:peroxisome organization"/>
    <property type="evidence" value="ECO:0007669"/>
    <property type="project" value="UniProtKB-KW"/>
</dbReference>
<reference evidence="10 11" key="1">
    <citation type="submission" date="2015-07" db="EMBL/GenBank/DDBJ databases">
        <title>The genome of the fungus Escovopsis weberi, a specialized disease agent of ant agriculture.</title>
        <authorList>
            <person name="de Man T.J."/>
            <person name="Stajich J.E."/>
            <person name="Kubicek C.P."/>
            <person name="Chenthamara K."/>
            <person name="Atanasova L."/>
            <person name="Druzhinina I.S."/>
            <person name="Birnbaum S."/>
            <person name="Barribeau S.M."/>
            <person name="Teiling C."/>
            <person name="Suen G."/>
            <person name="Currie C."/>
            <person name="Gerardo N.M."/>
        </authorList>
    </citation>
    <scope>NUCLEOTIDE SEQUENCE [LARGE SCALE GENOMIC DNA]</scope>
</reference>
<dbReference type="STRING" id="150374.A0A0M8N2M7"/>
<dbReference type="GO" id="GO:0005634">
    <property type="term" value="C:nucleus"/>
    <property type="evidence" value="ECO:0007669"/>
    <property type="project" value="TreeGrafter"/>
</dbReference>
<dbReference type="Gene3D" id="1.10.8.60">
    <property type="match status" value="2"/>
</dbReference>
<protein>
    <recommendedName>
        <fullName evidence="6">Peroxisomal ATPase PEX1</fullName>
    </recommendedName>
    <alternativeName>
        <fullName evidence="5">Peroxin-1</fullName>
    </alternativeName>
</protein>
<comment type="caution">
    <text evidence="10">The sequence shown here is derived from an EMBL/GenBank/DDBJ whole genome shotgun (WGS) entry which is preliminary data.</text>
</comment>
<evidence type="ECO:0000256" key="4">
    <source>
        <dbReference type="ARBA" id="ARBA00022840"/>
    </source>
</evidence>
<dbReference type="InterPro" id="IPR050168">
    <property type="entry name" value="AAA_ATPase_domain"/>
</dbReference>
<dbReference type="GO" id="GO:0003723">
    <property type="term" value="F:RNA binding"/>
    <property type="evidence" value="ECO:0007669"/>
    <property type="project" value="TreeGrafter"/>
</dbReference>
<dbReference type="OrthoDB" id="27435at2759"/>
<feature type="compositionally biased region" description="Basic and acidic residues" evidence="8">
    <location>
        <begin position="169"/>
        <end position="187"/>
    </location>
</feature>
<evidence type="ECO:0000256" key="1">
    <source>
        <dbReference type="ARBA" id="ARBA00006914"/>
    </source>
</evidence>
<dbReference type="SUPFAM" id="SSF52540">
    <property type="entry name" value="P-loop containing nucleoside triphosphate hydrolases"/>
    <property type="match status" value="2"/>
</dbReference>
<dbReference type="GO" id="GO:0005524">
    <property type="term" value="F:ATP binding"/>
    <property type="evidence" value="ECO:0007669"/>
    <property type="project" value="UniProtKB-KW"/>
</dbReference>
<dbReference type="Gene3D" id="3.40.50.300">
    <property type="entry name" value="P-loop containing nucleotide triphosphate hydrolases"/>
    <property type="match status" value="2"/>
</dbReference>
<evidence type="ECO:0000256" key="2">
    <source>
        <dbReference type="ARBA" id="ARBA00022593"/>
    </source>
</evidence>
<feature type="domain" description="AAA+ ATPase" evidence="9">
    <location>
        <begin position="550"/>
        <end position="686"/>
    </location>
</feature>
<evidence type="ECO:0000313" key="10">
    <source>
        <dbReference type="EMBL" id="KOS21887.1"/>
    </source>
</evidence>
<dbReference type="SMART" id="SM00382">
    <property type="entry name" value="AAA"/>
    <property type="match status" value="2"/>
</dbReference>
<evidence type="ECO:0000313" key="11">
    <source>
        <dbReference type="Proteomes" id="UP000053831"/>
    </source>
</evidence>
<gene>
    <name evidence="10" type="ORF">ESCO_002132</name>
</gene>
<dbReference type="InterPro" id="IPR003959">
    <property type="entry name" value="ATPase_AAA_core"/>
</dbReference>
<evidence type="ECO:0000256" key="6">
    <source>
        <dbReference type="ARBA" id="ARBA00034532"/>
    </source>
</evidence>
<dbReference type="EMBL" id="LGSR01000006">
    <property type="protein sequence ID" value="KOS21887.1"/>
    <property type="molecule type" value="Genomic_DNA"/>
</dbReference>